<protein>
    <submittedName>
        <fullName evidence="1">Uncharacterized protein</fullName>
    </submittedName>
</protein>
<organism evidence="1 2">
    <name type="scientific">Bacillus carboniphilus</name>
    <dbReference type="NCBI Taxonomy" id="86663"/>
    <lineage>
        <taxon>Bacteria</taxon>
        <taxon>Bacillati</taxon>
        <taxon>Bacillota</taxon>
        <taxon>Bacilli</taxon>
        <taxon>Bacillales</taxon>
        <taxon>Bacillaceae</taxon>
        <taxon>Bacillus</taxon>
    </lineage>
</organism>
<comment type="caution">
    <text evidence="1">The sequence shown here is derived from an EMBL/GenBank/DDBJ whole genome shotgun (WGS) entry which is preliminary data.</text>
</comment>
<dbReference type="RefSeq" id="WP_343800149.1">
    <property type="nucleotide sequence ID" value="NZ_BAAADJ010000046.1"/>
</dbReference>
<reference evidence="1 2" key="1">
    <citation type="journal article" date="2019" name="Int. J. Syst. Evol. Microbiol.">
        <title>The Global Catalogue of Microorganisms (GCM) 10K type strain sequencing project: providing services to taxonomists for standard genome sequencing and annotation.</title>
        <authorList>
            <consortium name="The Broad Institute Genomics Platform"/>
            <consortium name="The Broad Institute Genome Sequencing Center for Infectious Disease"/>
            <person name="Wu L."/>
            <person name="Ma J."/>
        </authorList>
    </citation>
    <scope>NUCLEOTIDE SEQUENCE [LARGE SCALE GENOMIC DNA]</scope>
    <source>
        <strain evidence="1 2">JCM 9731</strain>
    </source>
</reference>
<sequence length="85" mass="10109">MNNQKLLPALSRLWNNRNIEEQTTPEKWIREDLLDEQTHPRLRKGKQERFYLAIKKITCADFLNAADKVALINLYIEVLEDLNEN</sequence>
<dbReference type="EMBL" id="BAAADJ010000046">
    <property type="protein sequence ID" value="GAA0336391.1"/>
    <property type="molecule type" value="Genomic_DNA"/>
</dbReference>
<name>A0ABN0WG33_9BACI</name>
<accession>A0ABN0WG33</accession>
<evidence type="ECO:0000313" key="2">
    <source>
        <dbReference type="Proteomes" id="UP001500782"/>
    </source>
</evidence>
<gene>
    <name evidence="1" type="ORF">GCM10008967_28450</name>
</gene>
<evidence type="ECO:0000313" key="1">
    <source>
        <dbReference type="EMBL" id="GAA0336391.1"/>
    </source>
</evidence>
<keyword evidence="2" id="KW-1185">Reference proteome</keyword>
<proteinExistence type="predicted"/>
<dbReference type="Proteomes" id="UP001500782">
    <property type="component" value="Unassembled WGS sequence"/>
</dbReference>